<accession>A0ABT3TF65</accession>
<dbReference type="EMBL" id="SHNN01000002">
    <property type="protein sequence ID" value="MCX2980953.1"/>
    <property type="molecule type" value="Genomic_DNA"/>
</dbReference>
<evidence type="ECO:0000313" key="1">
    <source>
        <dbReference type="EMBL" id="MCX2980953.1"/>
    </source>
</evidence>
<proteinExistence type="predicted"/>
<comment type="caution">
    <text evidence="1">The sequence shown here is derived from an EMBL/GenBank/DDBJ whole genome shotgun (WGS) entry which is preliminary data.</text>
</comment>
<dbReference type="SUPFAM" id="SSF51197">
    <property type="entry name" value="Clavaminate synthase-like"/>
    <property type="match status" value="1"/>
</dbReference>
<name>A0ABT3TF65_9GAMM</name>
<reference evidence="1" key="1">
    <citation type="submission" date="2019-02" db="EMBL/GenBank/DDBJ databases">
        <authorList>
            <person name="Li S.-H."/>
        </authorList>
    </citation>
    <scope>NUCLEOTIDE SEQUENCE</scope>
    <source>
        <strain evidence="1">IMCC14734</strain>
    </source>
</reference>
<evidence type="ECO:0008006" key="3">
    <source>
        <dbReference type="Google" id="ProtNLM"/>
    </source>
</evidence>
<gene>
    <name evidence="1" type="ORF">EYC98_08765</name>
</gene>
<dbReference type="Proteomes" id="UP001143362">
    <property type="component" value="Unassembled WGS sequence"/>
</dbReference>
<dbReference type="Gene3D" id="2.60.120.620">
    <property type="entry name" value="q2cbj1_9rhob like domain"/>
    <property type="match status" value="1"/>
</dbReference>
<evidence type="ECO:0000313" key="2">
    <source>
        <dbReference type="Proteomes" id="UP001143362"/>
    </source>
</evidence>
<sequence>MDFFLDSTSSDAERCRRLYAGDVYMFTAVPAAQALCEFARTMLEDAFAPHDPRTAQHEMPVEEFASALAELKPAFIHHPTAKEMIRKLLADRGCDLGKTYFDVPRLRSSTSDGYLTSGIAYAFHPHRDTWYSAPSCQINWWLPVYPVPAGAGMEIYPRYWDRAVANTSSSYNYARWTRESRFNASQHLKNDTRQQPRAKEPLQLDGGVMLNGEPGALTVFSAAQLHASAKNVSGQCRFSIDFRTVHLDDLIAGNGAPNIDSKCSGTTLGDYLCADDLAHIPGDLIQSYDIAET</sequence>
<protein>
    <recommendedName>
        <fullName evidence="3">Phytanoyl-CoA dioxygenase family protein</fullName>
    </recommendedName>
</protein>
<keyword evidence="2" id="KW-1185">Reference proteome</keyword>
<organism evidence="1 2">
    <name type="scientific">Candidatus Litorirhabdus singularis</name>
    <dbReference type="NCBI Taxonomy" id="2518993"/>
    <lineage>
        <taxon>Bacteria</taxon>
        <taxon>Pseudomonadati</taxon>
        <taxon>Pseudomonadota</taxon>
        <taxon>Gammaproteobacteria</taxon>
        <taxon>Cellvibrionales</taxon>
        <taxon>Halieaceae</taxon>
        <taxon>Candidatus Litorirhabdus</taxon>
    </lineage>
</organism>